<keyword evidence="3" id="KW-1185">Reference proteome</keyword>
<accession>A0A4R1I767</accession>
<evidence type="ECO:0000313" key="3">
    <source>
        <dbReference type="Proteomes" id="UP000295560"/>
    </source>
</evidence>
<comment type="caution">
    <text evidence="2">The sequence shown here is derived from an EMBL/GenBank/DDBJ whole genome shotgun (WGS) entry which is preliminary data.</text>
</comment>
<comment type="similarity">
    <text evidence="1">Belongs to the asp23 family.</text>
</comment>
<dbReference type="Pfam" id="PF03780">
    <property type="entry name" value="Asp23"/>
    <property type="match status" value="1"/>
</dbReference>
<dbReference type="RefSeq" id="WP_132422548.1">
    <property type="nucleotide sequence ID" value="NZ_SMFZ01000001.1"/>
</dbReference>
<dbReference type="OrthoDB" id="3711227at2"/>
<dbReference type="Proteomes" id="UP000295560">
    <property type="component" value="Unassembled WGS sequence"/>
</dbReference>
<dbReference type="InterPro" id="IPR005531">
    <property type="entry name" value="Asp23"/>
</dbReference>
<dbReference type="EMBL" id="SMFZ01000001">
    <property type="protein sequence ID" value="TCK25952.1"/>
    <property type="molecule type" value="Genomic_DNA"/>
</dbReference>
<organism evidence="2 3">
    <name type="scientific">Pseudonocardia endophytica</name>
    <dbReference type="NCBI Taxonomy" id="401976"/>
    <lineage>
        <taxon>Bacteria</taxon>
        <taxon>Bacillati</taxon>
        <taxon>Actinomycetota</taxon>
        <taxon>Actinomycetes</taxon>
        <taxon>Pseudonocardiales</taxon>
        <taxon>Pseudonocardiaceae</taxon>
        <taxon>Pseudonocardia</taxon>
    </lineage>
</organism>
<evidence type="ECO:0000256" key="1">
    <source>
        <dbReference type="ARBA" id="ARBA00005721"/>
    </source>
</evidence>
<dbReference type="AlphaFoldDB" id="A0A4R1I767"/>
<name>A0A4R1I767_PSEEN</name>
<proteinExistence type="inferred from homology"/>
<protein>
    <submittedName>
        <fullName evidence="2">Putative alkaline shock family protein YloU</fullName>
    </submittedName>
</protein>
<sequence>MTAAERLTCGRDADAILEQVAEGRAAERDDHQLDCPHCQAALGEYDRLWAPVRESAAEPVAVPDSVVETALGKIRAAMARPDFGLIESPQGVTRISARVVVAAARRGAQEIPGVRVALSKEVDEPGRVTAGVAGTSTAIQITLAADYGHDLVALGEQVRGAVSDTVRRLTGLEPAHVTVVIDDVFR</sequence>
<gene>
    <name evidence="2" type="ORF">EV378_1779</name>
</gene>
<evidence type="ECO:0000313" key="2">
    <source>
        <dbReference type="EMBL" id="TCK25952.1"/>
    </source>
</evidence>
<reference evidence="2 3" key="1">
    <citation type="submission" date="2019-03" db="EMBL/GenBank/DDBJ databases">
        <title>Sequencing the genomes of 1000 actinobacteria strains.</title>
        <authorList>
            <person name="Klenk H.-P."/>
        </authorList>
    </citation>
    <scope>NUCLEOTIDE SEQUENCE [LARGE SCALE GENOMIC DNA]</scope>
    <source>
        <strain evidence="2 3">DSM 44969</strain>
    </source>
</reference>